<comment type="similarity">
    <text evidence="2">Belongs to the VKOR family.</text>
</comment>
<evidence type="ECO:0000256" key="8">
    <source>
        <dbReference type="ARBA" id="ARBA00023157"/>
    </source>
</evidence>
<feature type="transmembrane region" description="Helical" evidence="11">
    <location>
        <begin position="204"/>
        <end position="223"/>
    </location>
</feature>
<proteinExistence type="inferred from homology"/>
<evidence type="ECO:0000256" key="5">
    <source>
        <dbReference type="ARBA" id="ARBA00022989"/>
    </source>
</evidence>
<evidence type="ECO:0000256" key="11">
    <source>
        <dbReference type="SAM" id="Phobius"/>
    </source>
</evidence>
<keyword evidence="6" id="KW-0560">Oxidoreductase</keyword>
<keyword evidence="14" id="KW-1185">Reference proteome</keyword>
<keyword evidence="5 11" id="KW-1133">Transmembrane helix</keyword>
<comment type="subcellular location">
    <subcellularLocation>
        <location evidence="1">Membrane</location>
        <topology evidence="1">Multi-pass membrane protein</topology>
    </subcellularLocation>
</comment>
<dbReference type="InterPro" id="IPR038354">
    <property type="entry name" value="VKOR_sf"/>
</dbReference>
<protein>
    <recommendedName>
        <fullName evidence="12">Vitamin K epoxide reductase domain-containing protein</fullName>
    </recommendedName>
</protein>
<feature type="transmembrane region" description="Helical" evidence="11">
    <location>
        <begin position="169"/>
        <end position="192"/>
    </location>
</feature>
<evidence type="ECO:0000256" key="6">
    <source>
        <dbReference type="ARBA" id="ARBA00023002"/>
    </source>
</evidence>
<sequence>MASISSALAISRSPLPLPAHSSRFKRAPVISIKYSSDPSPEPDPEAPLKGSSLLGISTNSWCAGLGTLGFLETGYLSYLKLTNSEAFCAVGGGSCRDVLNSDYSSVFGVPLPVIGMMAYGFVALLSLEQTRKNLLSVVGETDIRLILLGTTTSMATASAYFLYLLSTKLAGSFCSYCFMSAILSFSLFFITLRDFGLETIQKAMGIQLVTALVIIAALSTSYMDVPQFSRIGRLRLDKVTNLVEKMNLAFNLRLALLQRNIKGPRRAARPPLSTQVTKRRRAHQPCSSPLSYRRQWLLHLFLHPRAQPRHPPPSTSRSSPAPLPSPTTSSVANNADKAARSLIRSDDRARLLVSRDPRPPPPQQRGTPGRSPPLAGPSTPPRRRLSSSPRCPPSSRVPLHQIPSSSSSVLAKLLCTRSDQAAQRR</sequence>
<dbReference type="Pfam" id="PF07884">
    <property type="entry name" value="VKOR"/>
    <property type="match status" value="1"/>
</dbReference>
<evidence type="ECO:0000256" key="1">
    <source>
        <dbReference type="ARBA" id="ARBA00004141"/>
    </source>
</evidence>
<dbReference type="Proteomes" id="UP000243459">
    <property type="component" value="Chromosome 10"/>
</dbReference>
<feature type="compositionally biased region" description="Low complexity" evidence="10">
    <location>
        <begin position="386"/>
        <end position="396"/>
    </location>
</feature>
<name>A0A5P1E0J6_ASPOF</name>
<dbReference type="GO" id="GO:0016020">
    <property type="term" value="C:membrane"/>
    <property type="evidence" value="ECO:0007669"/>
    <property type="project" value="UniProtKB-SubCell"/>
</dbReference>
<dbReference type="Gene3D" id="1.20.1440.130">
    <property type="entry name" value="VKOR domain"/>
    <property type="match status" value="1"/>
</dbReference>
<dbReference type="GO" id="GO:0016491">
    <property type="term" value="F:oxidoreductase activity"/>
    <property type="evidence" value="ECO:0007669"/>
    <property type="project" value="UniProtKB-KW"/>
</dbReference>
<dbReference type="InterPro" id="IPR012932">
    <property type="entry name" value="VKOR"/>
</dbReference>
<keyword evidence="4" id="KW-0874">Quinone</keyword>
<dbReference type="CDD" id="cd12916">
    <property type="entry name" value="VKOR_1"/>
    <property type="match status" value="1"/>
</dbReference>
<evidence type="ECO:0000256" key="9">
    <source>
        <dbReference type="ARBA" id="ARBA00023284"/>
    </source>
</evidence>
<organism evidence="13 14">
    <name type="scientific">Asparagus officinalis</name>
    <name type="common">Garden asparagus</name>
    <dbReference type="NCBI Taxonomy" id="4686"/>
    <lineage>
        <taxon>Eukaryota</taxon>
        <taxon>Viridiplantae</taxon>
        <taxon>Streptophyta</taxon>
        <taxon>Embryophyta</taxon>
        <taxon>Tracheophyta</taxon>
        <taxon>Spermatophyta</taxon>
        <taxon>Magnoliopsida</taxon>
        <taxon>Liliopsida</taxon>
        <taxon>Asparagales</taxon>
        <taxon>Asparagaceae</taxon>
        <taxon>Asparagoideae</taxon>
        <taxon>Asparagus</taxon>
    </lineage>
</organism>
<keyword evidence="3 11" id="KW-0812">Transmembrane</keyword>
<keyword evidence="7 11" id="KW-0472">Membrane</keyword>
<keyword evidence="8" id="KW-1015">Disulfide bond</keyword>
<evidence type="ECO:0000313" key="14">
    <source>
        <dbReference type="Proteomes" id="UP000243459"/>
    </source>
</evidence>
<accession>A0A5P1E0J6</accession>
<evidence type="ECO:0000259" key="12">
    <source>
        <dbReference type="SMART" id="SM00756"/>
    </source>
</evidence>
<dbReference type="EMBL" id="CM007390">
    <property type="protein sequence ID" value="ONK55919.1"/>
    <property type="molecule type" value="Genomic_DNA"/>
</dbReference>
<evidence type="ECO:0000256" key="4">
    <source>
        <dbReference type="ARBA" id="ARBA00022719"/>
    </source>
</evidence>
<feature type="domain" description="Vitamin K epoxide reductase" evidence="12">
    <location>
        <begin position="55"/>
        <end position="195"/>
    </location>
</feature>
<gene>
    <name evidence="13" type="ORF">A4U43_C10F2300</name>
</gene>
<feature type="compositionally biased region" description="Low complexity" evidence="10">
    <location>
        <begin position="315"/>
        <end position="330"/>
    </location>
</feature>
<feature type="transmembrane region" description="Helical" evidence="11">
    <location>
        <begin position="145"/>
        <end position="163"/>
    </location>
</feature>
<feature type="transmembrane region" description="Helical" evidence="11">
    <location>
        <begin position="106"/>
        <end position="125"/>
    </location>
</feature>
<keyword evidence="9" id="KW-0676">Redox-active center</keyword>
<dbReference type="AlphaFoldDB" id="A0A5P1E0J6"/>
<evidence type="ECO:0000256" key="3">
    <source>
        <dbReference type="ARBA" id="ARBA00022692"/>
    </source>
</evidence>
<dbReference type="PANTHER" id="PTHR34573:SF1">
    <property type="entry name" value="VITAMIN K EPOXIDE REDUCTASE DOMAIN-CONTAINING PROTEIN"/>
    <property type="match status" value="1"/>
</dbReference>
<reference evidence="14" key="1">
    <citation type="journal article" date="2017" name="Nat. Commun.">
        <title>The asparagus genome sheds light on the origin and evolution of a young Y chromosome.</title>
        <authorList>
            <person name="Harkess A."/>
            <person name="Zhou J."/>
            <person name="Xu C."/>
            <person name="Bowers J.E."/>
            <person name="Van der Hulst R."/>
            <person name="Ayyampalayam S."/>
            <person name="Mercati F."/>
            <person name="Riccardi P."/>
            <person name="McKain M.R."/>
            <person name="Kakrana A."/>
            <person name="Tang H."/>
            <person name="Ray J."/>
            <person name="Groenendijk J."/>
            <person name="Arikit S."/>
            <person name="Mathioni S.M."/>
            <person name="Nakano M."/>
            <person name="Shan H."/>
            <person name="Telgmann-Rauber A."/>
            <person name="Kanno A."/>
            <person name="Yue Z."/>
            <person name="Chen H."/>
            <person name="Li W."/>
            <person name="Chen Y."/>
            <person name="Xu X."/>
            <person name="Zhang Y."/>
            <person name="Luo S."/>
            <person name="Chen H."/>
            <person name="Gao J."/>
            <person name="Mao Z."/>
            <person name="Pires J.C."/>
            <person name="Luo M."/>
            <person name="Kudrna D."/>
            <person name="Wing R.A."/>
            <person name="Meyers B.C."/>
            <person name="Yi K."/>
            <person name="Kong H."/>
            <person name="Lavrijsen P."/>
            <person name="Sunseri F."/>
            <person name="Falavigna A."/>
            <person name="Ye Y."/>
            <person name="Leebens-Mack J.H."/>
            <person name="Chen G."/>
        </authorList>
    </citation>
    <scope>NUCLEOTIDE SEQUENCE [LARGE SCALE GENOMIC DNA]</scope>
    <source>
        <strain evidence="14">cv. DH0086</strain>
    </source>
</reference>
<evidence type="ECO:0000256" key="7">
    <source>
        <dbReference type="ARBA" id="ARBA00023136"/>
    </source>
</evidence>
<feature type="compositionally biased region" description="Pro residues" evidence="10">
    <location>
        <begin position="370"/>
        <end position="380"/>
    </location>
</feature>
<dbReference type="PANTHER" id="PTHR34573">
    <property type="entry name" value="VKC DOMAIN-CONTAINING PROTEIN"/>
    <property type="match status" value="1"/>
</dbReference>
<dbReference type="GO" id="GO:0048038">
    <property type="term" value="F:quinone binding"/>
    <property type="evidence" value="ECO:0007669"/>
    <property type="project" value="UniProtKB-KW"/>
</dbReference>
<dbReference type="InterPro" id="IPR044698">
    <property type="entry name" value="VKOR/LTO1"/>
</dbReference>
<dbReference type="Gramene" id="ONK55919">
    <property type="protein sequence ID" value="ONK55919"/>
    <property type="gene ID" value="A4U43_C10F2300"/>
</dbReference>
<feature type="compositionally biased region" description="Basic and acidic residues" evidence="10">
    <location>
        <begin position="337"/>
        <end position="358"/>
    </location>
</feature>
<dbReference type="SMART" id="SM00756">
    <property type="entry name" value="VKc"/>
    <property type="match status" value="1"/>
</dbReference>
<evidence type="ECO:0000313" key="13">
    <source>
        <dbReference type="EMBL" id="ONK55919.1"/>
    </source>
</evidence>
<feature type="region of interest" description="Disordered" evidence="10">
    <location>
        <begin position="305"/>
        <end position="408"/>
    </location>
</feature>
<evidence type="ECO:0000256" key="2">
    <source>
        <dbReference type="ARBA" id="ARBA00006214"/>
    </source>
</evidence>
<evidence type="ECO:0000256" key="10">
    <source>
        <dbReference type="SAM" id="MobiDB-lite"/>
    </source>
</evidence>
<feature type="region of interest" description="Disordered" evidence="10">
    <location>
        <begin position="265"/>
        <end position="288"/>
    </location>
</feature>